<dbReference type="Proteomes" id="UP000452235">
    <property type="component" value="Unassembled WGS sequence"/>
</dbReference>
<gene>
    <name evidence="1" type="ORF">ATEIFO6365_0007039600</name>
</gene>
<proteinExistence type="predicted"/>
<dbReference type="InterPro" id="IPR029063">
    <property type="entry name" value="SAM-dependent_MTases_sf"/>
</dbReference>
<dbReference type="Pfam" id="PF13489">
    <property type="entry name" value="Methyltransf_23"/>
    <property type="match status" value="1"/>
</dbReference>
<dbReference type="VEuPathDB" id="FungiDB:ATEG_06013"/>
<evidence type="ECO:0000313" key="1">
    <source>
        <dbReference type="EMBL" id="GFF17847.1"/>
    </source>
</evidence>
<comment type="caution">
    <text evidence="1">The sequence shown here is derived from an EMBL/GenBank/DDBJ whole genome shotgun (WGS) entry which is preliminary data.</text>
</comment>
<dbReference type="GO" id="GO:0008168">
    <property type="term" value="F:methyltransferase activity"/>
    <property type="evidence" value="ECO:0007669"/>
    <property type="project" value="TreeGrafter"/>
</dbReference>
<evidence type="ECO:0000313" key="2">
    <source>
        <dbReference type="Proteomes" id="UP000452235"/>
    </source>
</evidence>
<dbReference type="SUPFAM" id="SSF53335">
    <property type="entry name" value="S-adenosyl-L-methionine-dependent methyltransferases"/>
    <property type="match status" value="1"/>
</dbReference>
<organism evidence="1 2">
    <name type="scientific">Aspergillus terreus</name>
    <dbReference type="NCBI Taxonomy" id="33178"/>
    <lineage>
        <taxon>Eukaryota</taxon>
        <taxon>Fungi</taxon>
        <taxon>Dikarya</taxon>
        <taxon>Ascomycota</taxon>
        <taxon>Pezizomycotina</taxon>
        <taxon>Eurotiomycetes</taxon>
        <taxon>Eurotiomycetidae</taxon>
        <taxon>Eurotiales</taxon>
        <taxon>Aspergillaceae</taxon>
        <taxon>Aspergillus</taxon>
        <taxon>Aspergillus subgen. Circumdati</taxon>
    </lineage>
</organism>
<sequence length="1056" mass="119366">MSQDSGRDYDTQSLTASVTDYPVENGRRYHKYHEGSYVYPNDEQELDRLDMQHHMLKLANHGRLFFAPVQNPKRILDIGTGSGIWPIEMASIFPQAEIIGTDLSPVQPTEVPENVHFLVDDAIDDDWLWGPDHFDFIHTGHLCGAFPSFKDLLRKIFEHLKPGGYVECHEFDTKPKCDDGTMPPEDPEKFSTYPLQDWCDLNIRAGQAADPPRQFRIAHRLARWMREVGFVDVQERVAKIPTNPWPTDPHMKQLGSWNEQNWLEALAGWSYKPLTLLGWSKPEIEVFLVDVRKAIQNRSIAVACSSALMSFGRHAYRHAVQPSSHALLDHVWVSEDLLAATFRRFANSQRRYESRVPGPLEARRRLAKRRNTALAGMAGFGPLDDIACLFGRNGREHMKWSDGQARKAPMETGVSDIYSLNPPVSQIPFYDENLHFGRGPKTSPWPAVPENTDGASRKQHFGELLGECQGLEDVWELVRRLGIDLQRQPTCSRLIFGHLLALSAANTSAIEEVAMFLDDPYLNIHGAGNYLSAVKHISSHHDAHAVPSVLSRTIVRALELGKIHPTELIGIVKKLSEMLAGSKPLSKRDPNLLMDVYRKMWRAIGRCDVFGYKDLDGHITDTWLDALSKIETYDALLLAKEIILATRCAHSASCAWVPVVIRLWLGSPEGSRFRPKGDYPNALLRKMSPEVASSHILSVTESLMRPGQSHLLERWQHCLRRLPDVDTVVSARVWVDTPAKSSALPPQHQIIARLWVLRTLSQNLPRGPLWIQDHRATDLPILELFNQYEALIGSQTDGDFLMGFMKGIHDLGMPYNGLLMLAVELKTRRRLTAASRKMFENLESSKISLADTFADLNTYNSMVSRCFSTHERMVRQIDVTSPSFIEQSIHLARTGDAKSIWTLIRLLRSHTPLKIALAMSWQPLPDASEKALVRYYPEPRTAESPDPHVALEMIHLLAIAISCSKALSPPRAYALVHWLYAFLMRHNAPVRPALVRAMYHAGILRCRREGYSISPTKYEFIFNAVKRFEGSEVVTALMQPPRVGRTPVDELAGDSV</sequence>
<keyword evidence="2" id="KW-1185">Reference proteome</keyword>
<dbReference type="CDD" id="cd02440">
    <property type="entry name" value="AdoMet_MTases"/>
    <property type="match status" value="1"/>
</dbReference>
<dbReference type="PANTHER" id="PTHR43591">
    <property type="entry name" value="METHYLTRANSFERASE"/>
    <property type="match status" value="1"/>
</dbReference>
<dbReference type="EMBL" id="BLJY01000007">
    <property type="protein sequence ID" value="GFF17847.1"/>
    <property type="molecule type" value="Genomic_DNA"/>
</dbReference>
<dbReference type="PANTHER" id="PTHR43591:SF10">
    <property type="entry name" value="ABC TRANSMEMBRANE TYPE-1 DOMAIN-CONTAINING PROTEIN-RELATED"/>
    <property type="match status" value="1"/>
</dbReference>
<protein>
    <submittedName>
        <fullName evidence="1">Uncharacterized protein</fullName>
    </submittedName>
</protein>
<dbReference type="Gene3D" id="3.40.50.150">
    <property type="entry name" value="Vaccinia Virus protein VP39"/>
    <property type="match status" value="1"/>
</dbReference>
<name>A0A5M3Z4Q8_ASPTE</name>
<reference evidence="1 2" key="1">
    <citation type="submission" date="2020-01" db="EMBL/GenBank/DDBJ databases">
        <title>Aspergillus terreus IFO 6365 whole genome shotgun sequence.</title>
        <authorList>
            <person name="Kanamasa S."/>
            <person name="Takahashi H."/>
        </authorList>
    </citation>
    <scope>NUCLEOTIDE SEQUENCE [LARGE SCALE GENOMIC DNA]</scope>
    <source>
        <strain evidence="1 2">IFO 6365</strain>
    </source>
</reference>
<dbReference type="AlphaFoldDB" id="A0A5M3Z4Q8"/>
<accession>A0A5M3Z4Q8</accession>
<dbReference type="OrthoDB" id="2013972at2759"/>